<sequence length="223" mass="24624">MAELETRIESLAQELQDLILDFTLIGGIESARSGDAVHVERGTYKPPWQLSVNRRSRKEVSASYYSSNIFQLPDAFDKMQLVIQMTIISWLKALSGEHQASLREVRIGRSIQSAQVSFTEAEVPPHRRNLPLIMAKFGMLECDLGMEGIADLPEGVMRLPVVVERGPQSLAEVWLNGEEVAAEGKSFVVRLTGNQTQQAELDGNQESDQDGDTITASRAPAAE</sequence>
<dbReference type="AlphaFoldDB" id="A0A9Q9B359"/>
<organism evidence="2 3">
    <name type="scientific">Septoria linicola</name>
    <dbReference type="NCBI Taxonomy" id="215465"/>
    <lineage>
        <taxon>Eukaryota</taxon>
        <taxon>Fungi</taxon>
        <taxon>Dikarya</taxon>
        <taxon>Ascomycota</taxon>
        <taxon>Pezizomycotina</taxon>
        <taxon>Dothideomycetes</taxon>
        <taxon>Dothideomycetidae</taxon>
        <taxon>Mycosphaerellales</taxon>
        <taxon>Mycosphaerellaceae</taxon>
        <taxon>Septoria</taxon>
    </lineage>
</organism>
<evidence type="ECO:0000313" key="3">
    <source>
        <dbReference type="Proteomes" id="UP001056384"/>
    </source>
</evidence>
<gene>
    <name evidence="2" type="ORF">Slin15195_G100020</name>
</gene>
<dbReference type="EMBL" id="CP099426">
    <property type="protein sequence ID" value="USW56683.1"/>
    <property type="molecule type" value="Genomic_DNA"/>
</dbReference>
<evidence type="ECO:0000256" key="1">
    <source>
        <dbReference type="SAM" id="MobiDB-lite"/>
    </source>
</evidence>
<name>A0A9Q9B359_9PEZI</name>
<feature type="region of interest" description="Disordered" evidence="1">
    <location>
        <begin position="193"/>
        <end position="223"/>
    </location>
</feature>
<proteinExistence type="predicted"/>
<reference evidence="2" key="1">
    <citation type="submission" date="2022-06" db="EMBL/GenBank/DDBJ databases">
        <title>Complete genome sequences of two strains of the flax pathogen Septoria linicola.</title>
        <authorList>
            <person name="Lapalu N."/>
            <person name="Simon A."/>
            <person name="Demenou B."/>
            <person name="Paumier D."/>
            <person name="Guillot M.-P."/>
            <person name="Gout L."/>
            <person name="Valade R."/>
        </authorList>
    </citation>
    <scope>NUCLEOTIDE SEQUENCE</scope>
    <source>
        <strain evidence="2">SE15195</strain>
    </source>
</reference>
<accession>A0A9Q9B359</accession>
<dbReference type="Proteomes" id="UP001056384">
    <property type="component" value="Chromosome 9"/>
</dbReference>
<evidence type="ECO:0000313" key="2">
    <source>
        <dbReference type="EMBL" id="USW56683.1"/>
    </source>
</evidence>
<keyword evidence="3" id="KW-1185">Reference proteome</keyword>
<protein>
    <submittedName>
        <fullName evidence="2">Uncharacterized protein</fullName>
    </submittedName>
</protein>